<dbReference type="PANTHER" id="PTHR36933">
    <property type="entry name" value="SLL0788 PROTEIN"/>
    <property type="match status" value="1"/>
</dbReference>
<accession>A0A1I1RB57</accession>
<keyword evidence="5" id="KW-1185">Reference proteome</keyword>
<feature type="region of interest" description="Disordered" evidence="1">
    <location>
        <begin position="24"/>
        <end position="47"/>
    </location>
</feature>
<organism evidence="4 5">
    <name type="scientific">Massilia yuzhufengensis</name>
    <dbReference type="NCBI Taxonomy" id="1164594"/>
    <lineage>
        <taxon>Bacteria</taxon>
        <taxon>Pseudomonadati</taxon>
        <taxon>Pseudomonadota</taxon>
        <taxon>Betaproteobacteria</taxon>
        <taxon>Burkholderiales</taxon>
        <taxon>Oxalobacteraceae</taxon>
        <taxon>Telluria group</taxon>
        <taxon>Massilia</taxon>
    </lineage>
</organism>
<evidence type="ECO:0000256" key="1">
    <source>
        <dbReference type="SAM" id="MobiDB-lite"/>
    </source>
</evidence>
<dbReference type="AlphaFoldDB" id="A0A1I1RB57"/>
<evidence type="ECO:0000256" key="2">
    <source>
        <dbReference type="SAM" id="SignalP"/>
    </source>
</evidence>
<dbReference type="EMBL" id="FOLD01000021">
    <property type="protein sequence ID" value="SFD29398.1"/>
    <property type="molecule type" value="Genomic_DNA"/>
</dbReference>
<dbReference type="PANTHER" id="PTHR36933:SF1">
    <property type="entry name" value="SLL0788 PROTEIN"/>
    <property type="match status" value="1"/>
</dbReference>
<dbReference type="Proteomes" id="UP000198639">
    <property type="component" value="Unassembled WGS sequence"/>
</dbReference>
<proteinExistence type="predicted"/>
<dbReference type="STRING" id="1164594.SAMN05216204_12128"/>
<dbReference type="InterPro" id="IPR005183">
    <property type="entry name" value="DUF305_CopM-like"/>
</dbReference>
<dbReference type="RefSeq" id="WP_084416539.1">
    <property type="nucleotide sequence ID" value="NZ_FOLD01000021.1"/>
</dbReference>
<keyword evidence="2" id="KW-0732">Signal</keyword>
<dbReference type="Pfam" id="PF03713">
    <property type="entry name" value="DUF305"/>
    <property type="match status" value="1"/>
</dbReference>
<feature type="chain" id="PRO_5011784378" evidence="2">
    <location>
        <begin position="21"/>
        <end position="204"/>
    </location>
</feature>
<protein>
    <submittedName>
        <fullName evidence="4">Uncharacterized conserved protein, DUF305 family</fullName>
    </submittedName>
</protein>
<evidence type="ECO:0000313" key="5">
    <source>
        <dbReference type="Proteomes" id="UP000198639"/>
    </source>
</evidence>
<evidence type="ECO:0000259" key="3">
    <source>
        <dbReference type="Pfam" id="PF03713"/>
    </source>
</evidence>
<feature type="domain" description="DUF305" evidence="3">
    <location>
        <begin position="56"/>
        <end position="197"/>
    </location>
</feature>
<dbReference type="InterPro" id="IPR012347">
    <property type="entry name" value="Ferritin-like"/>
</dbReference>
<name>A0A1I1RB57_9BURK</name>
<evidence type="ECO:0000313" key="4">
    <source>
        <dbReference type="EMBL" id="SFD29398.1"/>
    </source>
</evidence>
<dbReference type="Gene3D" id="1.20.1260.10">
    <property type="match status" value="1"/>
</dbReference>
<sequence>MKISKIALAAIAVIALSANAAPQHQSGAHGAAGHDMTNMQSMHKSSPNAAKAPYELQFLDTMAMHHQMAMHMASLVETRSASEHLKGMAKKMMAEQEKEIAQLKGWKEQWYAGKPDAVNMKMPGMSESMKGMTGDKLTSAKGEQFDRMFVDMMSQHHKGAIKMAQTAAPKLEHAEVKEFANKLVEMQKKEVAHMAEMKKSSAKK</sequence>
<feature type="signal peptide" evidence="2">
    <location>
        <begin position="1"/>
        <end position="20"/>
    </location>
</feature>
<reference evidence="5" key="1">
    <citation type="submission" date="2016-10" db="EMBL/GenBank/DDBJ databases">
        <authorList>
            <person name="Varghese N."/>
            <person name="Submissions S."/>
        </authorList>
    </citation>
    <scope>NUCLEOTIDE SEQUENCE [LARGE SCALE GENOMIC DNA]</scope>
    <source>
        <strain evidence="5">CGMCC 1.12041</strain>
    </source>
</reference>
<gene>
    <name evidence="4" type="ORF">SAMN05216204_12128</name>
</gene>
<feature type="compositionally biased region" description="Polar residues" evidence="1">
    <location>
        <begin position="37"/>
        <end position="47"/>
    </location>
</feature>